<dbReference type="AlphaFoldDB" id="C5KZX6"/>
<keyword evidence="4" id="KW-1185">Reference proteome</keyword>
<dbReference type="CDD" id="cd02440">
    <property type="entry name" value="AdoMet_MTases"/>
    <property type="match status" value="1"/>
</dbReference>
<dbReference type="SUPFAM" id="SSF53335">
    <property type="entry name" value="S-adenosyl-L-methionine-dependent methyltransferases"/>
    <property type="match status" value="1"/>
</dbReference>
<dbReference type="EMBL" id="GG677981">
    <property type="protein sequence ID" value="EER09834.1"/>
    <property type="molecule type" value="Genomic_DNA"/>
</dbReference>
<keyword evidence="1 2" id="KW-0949">S-adenosyl-L-methionine</keyword>
<dbReference type="InParanoid" id="C5KZX6"/>
<organism evidence="4">
    <name type="scientific">Perkinsus marinus (strain ATCC 50983 / TXsc)</name>
    <dbReference type="NCBI Taxonomy" id="423536"/>
    <lineage>
        <taxon>Eukaryota</taxon>
        <taxon>Sar</taxon>
        <taxon>Alveolata</taxon>
        <taxon>Perkinsozoa</taxon>
        <taxon>Perkinsea</taxon>
        <taxon>Perkinsida</taxon>
        <taxon>Perkinsidae</taxon>
        <taxon>Perkinsus</taxon>
    </lineage>
</organism>
<evidence type="ECO:0000256" key="2">
    <source>
        <dbReference type="PROSITE-ProRule" id="PRU01015"/>
    </source>
</evidence>
<dbReference type="GO" id="GO:0032259">
    <property type="term" value="P:methylation"/>
    <property type="evidence" value="ECO:0007669"/>
    <property type="project" value="UniProtKB-KW"/>
</dbReference>
<proteinExistence type="predicted"/>
<sequence>MENKASSSEAVERFFADFDLGSTDHMSSGDSYFDSHNQKESYEELLNDEVHQEAYRRAILANKDLFADRIVLVVGCGLGSAPYVAAEAGAKMVLAQERNQVSRYVPEIARLNDYDNITNVRGDVKDPGFTLPYGITEVDIIVSEPMSYLLLHESRIRDVIVARERFLKPGGKMFPNRFTMHLCAVAAPQEYTMWKEFWQDIGGFDFSE</sequence>
<protein>
    <submittedName>
        <fullName evidence="3">Protein arginine methyltransferase, putative</fullName>
    </submittedName>
</protein>
<dbReference type="GO" id="GO:0016274">
    <property type="term" value="F:protein-arginine N-methyltransferase activity"/>
    <property type="evidence" value="ECO:0007669"/>
    <property type="project" value="InterPro"/>
</dbReference>
<dbReference type="GeneID" id="9052773"/>
<dbReference type="PANTHER" id="PTHR11006">
    <property type="entry name" value="PROTEIN ARGININE N-METHYLTRANSFERASE"/>
    <property type="match status" value="1"/>
</dbReference>
<dbReference type="OMA" id="HEEMIGD"/>
<dbReference type="PANTHER" id="PTHR11006:SF4">
    <property type="entry name" value="PROTEIN ARGININE N-METHYLTRANSFERASE 7"/>
    <property type="match status" value="1"/>
</dbReference>
<name>C5KZX6_PERM5</name>
<dbReference type="GO" id="GO:0042054">
    <property type="term" value="F:histone methyltransferase activity"/>
    <property type="evidence" value="ECO:0007669"/>
    <property type="project" value="TreeGrafter"/>
</dbReference>
<dbReference type="InterPro" id="IPR029063">
    <property type="entry name" value="SAM-dependent_MTases_sf"/>
</dbReference>
<evidence type="ECO:0000313" key="4">
    <source>
        <dbReference type="Proteomes" id="UP000007800"/>
    </source>
</evidence>
<evidence type="ECO:0000313" key="3">
    <source>
        <dbReference type="EMBL" id="EER09834.1"/>
    </source>
</evidence>
<reference evidence="3 4" key="1">
    <citation type="submission" date="2008-07" db="EMBL/GenBank/DDBJ databases">
        <authorList>
            <person name="El-Sayed N."/>
            <person name="Caler E."/>
            <person name="Inman J."/>
            <person name="Amedeo P."/>
            <person name="Hass B."/>
            <person name="Wortman J."/>
        </authorList>
    </citation>
    <scope>NUCLEOTIDE SEQUENCE [LARGE SCALE GENOMIC DNA]</scope>
    <source>
        <strain evidence="4">ATCC 50983 / TXsc</strain>
    </source>
</reference>
<dbReference type="Gene3D" id="3.40.50.150">
    <property type="entry name" value="Vaccinia Virus protein VP39"/>
    <property type="match status" value="1"/>
</dbReference>
<keyword evidence="2 3" id="KW-0808">Transferase</keyword>
<dbReference type="OrthoDB" id="7848332at2759"/>
<dbReference type="Proteomes" id="UP000007800">
    <property type="component" value="Unassembled WGS sequence"/>
</dbReference>
<evidence type="ECO:0000256" key="1">
    <source>
        <dbReference type="ARBA" id="ARBA00022691"/>
    </source>
</evidence>
<accession>C5KZX6</accession>
<keyword evidence="2 3" id="KW-0489">Methyltransferase</keyword>
<dbReference type="RefSeq" id="XP_002778039.1">
    <property type="nucleotide sequence ID" value="XM_002777993.1"/>
</dbReference>
<dbReference type="InterPro" id="IPR025799">
    <property type="entry name" value="Arg_MeTrfase"/>
</dbReference>
<gene>
    <name evidence="3" type="ORF">Pmar_PMAR018475</name>
</gene>
<dbReference type="PROSITE" id="PS51678">
    <property type="entry name" value="SAM_MT_PRMT"/>
    <property type="match status" value="1"/>
</dbReference>